<evidence type="ECO:0000256" key="5">
    <source>
        <dbReference type="ARBA" id="ARBA00023136"/>
    </source>
</evidence>
<accession>A0A5F9DHH1</accession>
<proteinExistence type="predicted"/>
<evidence type="ECO:0000256" key="8">
    <source>
        <dbReference type="SAM" id="SignalP"/>
    </source>
</evidence>
<dbReference type="Gene3D" id="1.10.287.210">
    <property type="match status" value="1"/>
</dbReference>
<dbReference type="InterPro" id="IPR018154">
    <property type="entry name" value="TLV/ENV_coat_polyprotein"/>
</dbReference>
<dbReference type="GeneTree" id="ENSGT00940000163436"/>
<reference evidence="9" key="2">
    <citation type="submission" date="2025-08" db="UniProtKB">
        <authorList>
            <consortium name="Ensembl"/>
        </authorList>
    </citation>
    <scope>IDENTIFICATION</scope>
    <source>
        <strain evidence="9">Thorbecke</strain>
    </source>
</reference>
<keyword evidence="6" id="KW-1015">Disulfide bond</keyword>
<dbReference type="AlphaFoldDB" id="A0A5F9DHH1"/>
<dbReference type="SMR" id="A0A5F9DHH1"/>
<dbReference type="SUPFAM" id="SSF58069">
    <property type="entry name" value="Virus ectodomain"/>
    <property type="match status" value="1"/>
</dbReference>
<dbReference type="GO" id="GO:0016020">
    <property type="term" value="C:membrane"/>
    <property type="evidence" value="ECO:0007669"/>
    <property type="project" value="UniProtKB-SubCell"/>
</dbReference>
<evidence type="ECO:0000256" key="1">
    <source>
        <dbReference type="ARBA" id="ARBA00004167"/>
    </source>
</evidence>
<keyword evidence="4 7" id="KW-1133">Transmembrane helix</keyword>
<evidence type="ECO:0000256" key="7">
    <source>
        <dbReference type="SAM" id="Phobius"/>
    </source>
</evidence>
<keyword evidence="5 7" id="KW-0472">Membrane</keyword>
<keyword evidence="2 7" id="KW-0812">Transmembrane</keyword>
<dbReference type="Proteomes" id="UP000001811">
    <property type="component" value="Chromosome 19"/>
</dbReference>
<keyword evidence="3 8" id="KW-0732">Signal</keyword>
<keyword evidence="10" id="KW-1185">Reference proteome</keyword>
<reference evidence="9" key="3">
    <citation type="submission" date="2025-09" db="UniProtKB">
        <authorList>
            <consortium name="Ensembl"/>
        </authorList>
    </citation>
    <scope>IDENTIFICATION</scope>
    <source>
        <strain evidence="9">Thorbecke</strain>
    </source>
</reference>
<dbReference type="CDD" id="cd09851">
    <property type="entry name" value="HTLV-1-like_HR1-HR2"/>
    <property type="match status" value="1"/>
</dbReference>
<feature type="chain" id="PRO_5023936549" description="Envelope polyprotein" evidence="8">
    <location>
        <begin position="24"/>
        <end position="577"/>
    </location>
</feature>
<evidence type="ECO:0000313" key="10">
    <source>
        <dbReference type="Proteomes" id="UP000001811"/>
    </source>
</evidence>
<feature type="signal peptide" evidence="8">
    <location>
        <begin position="1"/>
        <end position="23"/>
    </location>
</feature>
<reference evidence="9 10" key="1">
    <citation type="journal article" date="2011" name="Nature">
        <title>A high-resolution map of human evolutionary constraint using 29 mammals.</title>
        <authorList>
            <person name="Lindblad-Toh K."/>
            <person name="Garber M."/>
            <person name="Zuk O."/>
            <person name="Lin M.F."/>
            <person name="Parker B.J."/>
            <person name="Washietl S."/>
            <person name="Kheradpour P."/>
            <person name="Ernst J."/>
            <person name="Jordan G."/>
            <person name="Mauceli E."/>
            <person name="Ward L.D."/>
            <person name="Lowe C.B."/>
            <person name="Holloway A.K."/>
            <person name="Clamp M."/>
            <person name="Gnerre S."/>
            <person name="Alfoldi J."/>
            <person name="Beal K."/>
            <person name="Chang J."/>
            <person name="Clawson H."/>
            <person name="Cuff J."/>
            <person name="Di Palma F."/>
            <person name="Fitzgerald S."/>
            <person name="Flicek P."/>
            <person name="Guttman M."/>
            <person name="Hubisz M.J."/>
            <person name="Jaffe D.B."/>
            <person name="Jungreis I."/>
            <person name="Kent W.J."/>
            <person name="Kostka D."/>
            <person name="Lara M."/>
            <person name="Martins A.L."/>
            <person name="Massingham T."/>
            <person name="Moltke I."/>
            <person name="Raney B.J."/>
            <person name="Rasmussen M.D."/>
            <person name="Robinson J."/>
            <person name="Stark A."/>
            <person name="Vilella A.J."/>
            <person name="Wen J."/>
            <person name="Xie X."/>
            <person name="Zody M.C."/>
            <person name="Baldwin J."/>
            <person name="Bloom T."/>
            <person name="Chin C.W."/>
            <person name="Heiman D."/>
            <person name="Nicol R."/>
            <person name="Nusbaum C."/>
            <person name="Young S."/>
            <person name="Wilkinson J."/>
            <person name="Worley K.C."/>
            <person name="Kovar C.L."/>
            <person name="Muzny D.M."/>
            <person name="Gibbs R.A."/>
            <person name="Cree A."/>
            <person name="Dihn H.H."/>
            <person name="Fowler G."/>
            <person name="Jhangiani S."/>
            <person name="Joshi V."/>
            <person name="Lee S."/>
            <person name="Lewis L.R."/>
            <person name="Nazareth L.V."/>
            <person name="Okwuonu G."/>
            <person name="Santibanez J."/>
            <person name="Warren W.C."/>
            <person name="Mardis E.R."/>
            <person name="Weinstock G.M."/>
            <person name="Wilson R.K."/>
            <person name="Delehaunty K."/>
            <person name="Dooling D."/>
            <person name="Fronik C."/>
            <person name="Fulton L."/>
            <person name="Fulton B."/>
            <person name="Graves T."/>
            <person name="Minx P."/>
            <person name="Sodergren E."/>
            <person name="Birney E."/>
            <person name="Margulies E.H."/>
            <person name="Herrero J."/>
            <person name="Green E.D."/>
            <person name="Haussler D."/>
            <person name="Siepel A."/>
            <person name="Goldman N."/>
            <person name="Pollard K.S."/>
            <person name="Pedersen J.S."/>
            <person name="Lander E.S."/>
            <person name="Kellis M."/>
        </authorList>
    </citation>
    <scope>NUCLEOTIDE SEQUENCE [LARGE SCALE GENOMIC DNA]</scope>
    <source>
        <strain evidence="9 10">Thorbecke inbred</strain>
    </source>
</reference>
<protein>
    <recommendedName>
        <fullName evidence="11">Envelope polyprotein</fullName>
    </recommendedName>
</protein>
<dbReference type="PANTHER" id="PTHR10424">
    <property type="entry name" value="VIRAL ENVELOPE PROTEIN"/>
    <property type="match status" value="1"/>
</dbReference>
<sequence>MALSLALLMMAIYTIHWAPPVFAGLDNPQGIQKYLQQHHPCTCSGGIIVSFPRTRGRGRAQKPHFTQDCGDKTAYLTVPGSRWFCVPKPKLDSYRTGDQCPSECNKTIHYSVHSSCYTQYQTCNKGNQRLLFAVISGDYEGTFGGELSSSRFSSPSCPTKGQVACWYPIAPVGVSDGGGPQDTLTKLKTQKVLETVFESLYPSLQYHPLAKVHSRGNKDLDVNTIDILTNTHKLLNLSAPNLARDCWLCLRQGPPLPLAIFLPLNNTLEFNSFLGHPPMQPFPVLPVPRENITCLYKPPNNNPFDINVGLAPFCTNNVTVNYPLYAPNSTVFVCRDNLAYTILPTNWTGNCMHAILFPDIEIINGDTPVPIPSLDYIAGRQKRAIQFIPLLATLGISSAMVTGSTGLGIAVHKYRELSQQLINDVQTLSTTIQDPQDQIDSLAEVVLQNRRGLDLLTAERGGICLALQEKCCFYANKSGIVRNKIKTLQEDLERRRRAMAENPFWTGWNGLLPYLLPLLGPIVGLLVVLSIGPCLLNRLMTFIRQQVDNLAARPIQIHYQSLAMEDPMENVISLSGR</sequence>
<dbReference type="Ensembl" id="ENSOCUT00000063711.1">
    <property type="protein sequence ID" value="ENSOCUP00000045624.1"/>
    <property type="gene ID" value="ENSOCUG00000030115.1"/>
</dbReference>
<feature type="transmembrane region" description="Helical" evidence="7">
    <location>
        <begin position="514"/>
        <end position="536"/>
    </location>
</feature>
<evidence type="ECO:0000256" key="6">
    <source>
        <dbReference type="ARBA" id="ARBA00023157"/>
    </source>
</evidence>
<evidence type="ECO:0000313" key="9">
    <source>
        <dbReference type="Ensembl" id="ENSOCUP00000045624.1"/>
    </source>
</evidence>
<dbReference type="Pfam" id="PF00429">
    <property type="entry name" value="TLV_coat"/>
    <property type="match status" value="1"/>
</dbReference>
<evidence type="ECO:0000256" key="3">
    <source>
        <dbReference type="ARBA" id="ARBA00022729"/>
    </source>
</evidence>
<comment type="subcellular location">
    <subcellularLocation>
        <location evidence="1">Membrane</location>
        <topology evidence="1">Single-pass membrane protein</topology>
    </subcellularLocation>
</comment>
<evidence type="ECO:0000256" key="2">
    <source>
        <dbReference type="ARBA" id="ARBA00022692"/>
    </source>
</evidence>
<dbReference type="PANTHER" id="PTHR10424:SF75">
    <property type="entry name" value="ENDOGENOUS RETROVIRUS GROUP S71 MEMBER 1 ENV POLYPROTEIN"/>
    <property type="match status" value="1"/>
</dbReference>
<name>A0A5F9DHH1_RABIT</name>
<dbReference type="InParanoid" id="A0A5F9DHH1"/>
<dbReference type="EMBL" id="AAGW02039661">
    <property type="status" value="NOT_ANNOTATED_CDS"/>
    <property type="molecule type" value="Genomic_DNA"/>
</dbReference>
<dbReference type="Bgee" id="ENSOCUG00000030115">
    <property type="expression patterns" value="Expressed in testis and 9 other cell types or tissues"/>
</dbReference>
<evidence type="ECO:0000256" key="4">
    <source>
        <dbReference type="ARBA" id="ARBA00022989"/>
    </source>
</evidence>
<evidence type="ECO:0008006" key="11">
    <source>
        <dbReference type="Google" id="ProtNLM"/>
    </source>
</evidence>
<organism evidence="9 10">
    <name type="scientific">Oryctolagus cuniculus</name>
    <name type="common">Rabbit</name>
    <dbReference type="NCBI Taxonomy" id="9986"/>
    <lineage>
        <taxon>Eukaryota</taxon>
        <taxon>Metazoa</taxon>
        <taxon>Chordata</taxon>
        <taxon>Craniata</taxon>
        <taxon>Vertebrata</taxon>
        <taxon>Euteleostomi</taxon>
        <taxon>Mammalia</taxon>
        <taxon>Eutheria</taxon>
        <taxon>Euarchontoglires</taxon>
        <taxon>Glires</taxon>
        <taxon>Lagomorpha</taxon>
        <taxon>Leporidae</taxon>
        <taxon>Oryctolagus</taxon>
    </lineage>
</organism>